<evidence type="ECO:0000256" key="2">
    <source>
        <dbReference type="ARBA" id="ARBA00024195"/>
    </source>
</evidence>
<evidence type="ECO:0000256" key="3">
    <source>
        <dbReference type="SAM" id="MobiDB-lite"/>
    </source>
</evidence>
<evidence type="ECO:0000313" key="6">
    <source>
        <dbReference type="EMBL" id="KAL3112886.1"/>
    </source>
</evidence>
<feature type="signal peptide" evidence="4">
    <location>
        <begin position="1"/>
        <end position="27"/>
    </location>
</feature>
<dbReference type="SMART" id="SM00020">
    <property type="entry name" value="Tryp_SPc"/>
    <property type="match status" value="1"/>
</dbReference>
<comment type="similarity">
    <text evidence="2">Belongs to the peptidase S1 family. CLIP subfamily.</text>
</comment>
<dbReference type="PROSITE" id="PS00134">
    <property type="entry name" value="TRYPSIN_HIS"/>
    <property type="match status" value="1"/>
</dbReference>
<dbReference type="AlphaFoldDB" id="A0ABD2LCS8"/>
<evidence type="ECO:0000313" key="7">
    <source>
        <dbReference type="Proteomes" id="UP001620626"/>
    </source>
</evidence>
<dbReference type="Proteomes" id="UP001620626">
    <property type="component" value="Unassembled WGS sequence"/>
</dbReference>
<dbReference type="SUPFAM" id="SSF50494">
    <property type="entry name" value="Trypsin-like serine proteases"/>
    <property type="match status" value="1"/>
</dbReference>
<keyword evidence="7" id="KW-1185">Reference proteome</keyword>
<organism evidence="6 7">
    <name type="scientific">Heterodera trifolii</name>
    <dbReference type="NCBI Taxonomy" id="157864"/>
    <lineage>
        <taxon>Eukaryota</taxon>
        <taxon>Metazoa</taxon>
        <taxon>Ecdysozoa</taxon>
        <taxon>Nematoda</taxon>
        <taxon>Chromadorea</taxon>
        <taxon>Rhabditida</taxon>
        <taxon>Tylenchina</taxon>
        <taxon>Tylenchomorpha</taxon>
        <taxon>Tylenchoidea</taxon>
        <taxon>Heteroderidae</taxon>
        <taxon>Heteroderinae</taxon>
        <taxon>Heterodera</taxon>
    </lineage>
</organism>
<sequence length="337" mass="38739">MSSNFLTVFRIYFYIFLLLMSVENGRANGNGWHAPKEWTDSNVYDSLRCGLFLKVEMDEKQLKNAKRFFPTGGEEFSFRIMGGENVEEGISPWTAAIFPTYICSGTLISKRHVVTAAHCMFGGSVNKICFSEEFKSADEAKTEEMCRQPKGFLSVQQIREQISVYIGSICLSEQKESPCESPKTQRKFRCLPFMHGFQDDFYWRQSTGANRTKALRVTGWGSAPDKQKPSQYGKAYPKLQMLKVPNIWRHEKCARKRAKLSEEDGLGLSEDKLCTVEEKSRDTCLEFTNVTFHKNAIENFVNGNLNKENQKTTEETKREKTKEDEEDEAEEMWGDCQ</sequence>
<gene>
    <name evidence="6" type="ORF">niasHT_015592</name>
</gene>
<evidence type="ECO:0000256" key="4">
    <source>
        <dbReference type="SAM" id="SignalP"/>
    </source>
</evidence>
<accession>A0ABD2LCS8</accession>
<dbReference type="PANTHER" id="PTHR24256">
    <property type="entry name" value="TRYPTASE-RELATED"/>
    <property type="match status" value="1"/>
</dbReference>
<name>A0ABD2LCS8_9BILA</name>
<comment type="caution">
    <text evidence="6">The sequence shown here is derived from an EMBL/GenBank/DDBJ whole genome shotgun (WGS) entry which is preliminary data.</text>
</comment>
<reference evidence="6 7" key="1">
    <citation type="submission" date="2024-10" db="EMBL/GenBank/DDBJ databases">
        <authorList>
            <person name="Kim D."/>
        </authorList>
    </citation>
    <scope>NUCLEOTIDE SEQUENCE [LARGE SCALE GENOMIC DNA]</scope>
    <source>
        <strain evidence="6">BH-2024</strain>
    </source>
</reference>
<evidence type="ECO:0000259" key="5">
    <source>
        <dbReference type="PROSITE" id="PS50240"/>
    </source>
</evidence>
<dbReference type="InterPro" id="IPR001254">
    <property type="entry name" value="Trypsin_dom"/>
</dbReference>
<keyword evidence="1" id="KW-1015">Disulfide bond</keyword>
<dbReference type="InterPro" id="IPR018114">
    <property type="entry name" value="TRYPSIN_HIS"/>
</dbReference>
<dbReference type="Pfam" id="PF00089">
    <property type="entry name" value="Trypsin"/>
    <property type="match status" value="1"/>
</dbReference>
<feature type="chain" id="PRO_5044888139" description="Peptidase S1 domain-containing protein" evidence="4">
    <location>
        <begin position="28"/>
        <end position="337"/>
    </location>
</feature>
<dbReference type="PROSITE" id="PS50240">
    <property type="entry name" value="TRYPSIN_DOM"/>
    <property type="match status" value="1"/>
</dbReference>
<feature type="compositionally biased region" description="Basic and acidic residues" evidence="3">
    <location>
        <begin position="308"/>
        <end position="323"/>
    </location>
</feature>
<dbReference type="InterPro" id="IPR009003">
    <property type="entry name" value="Peptidase_S1_PA"/>
</dbReference>
<dbReference type="Gene3D" id="2.40.10.10">
    <property type="entry name" value="Trypsin-like serine proteases"/>
    <property type="match status" value="2"/>
</dbReference>
<feature type="compositionally biased region" description="Acidic residues" evidence="3">
    <location>
        <begin position="324"/>
        <end position="337"/>
    </location>
</feature>
<feature type="domain" description="Peptidase S1" evidence="5">
    <location>
        <begin position="80"/>
        <end position="284"/>
    </location>
</feature>
<dbReference type="EMBL" id="JBICBT010000461">
    <property type="protein sequence ID" value="KAL3112886.1"/>
    <property type="molecule type" value="Genomic_DNA"/>
</dbReference>
<dbReference type="InterPro" id="IPR051487">
    <property type="entry name" value="Ser/Thr_Proteases_Immune/Dev"/>
</dbReference>
<keyword evidence="4" id="KW-0732">Signal</keyword>
<protein>
    <recommendedName>
        <fullName evidence="5">Peptidase S1 domain-containing protein</fullName>
    </recommendedName>
</protein>
<feature type="region of interest" description="Disordered" evidence="3">
    <location>
        <begin position="305"/>
        <end position="337"/>
    </location>
</feature>
<evidence type="ECO:0000256" key="1">
    <source>
        <dbReference type="ARBA" id="ARBA00023157"/>
    </source>
</evidence>
<proteinExistence type="inferred from homology"/>
<dbReference type="InterPro" id="IPR043504">
    <property type="entry name" value="Peptidase_S1_PA_chymotrypsin"/>
</dbReference>